<dbReference type="EMBL" id="JBHILM010000023">
    <property type="protein sequence ID" value="MFB5683076.1"/>
    <property type="molecule type" value="Genomic_DNA"/>
</dbReference>
<evidence type="ECO:0000256" key="2">
    <source>
        <dbReference type="ARBA" id="ARBA00022475"/>
    </source>
</evidence>
<evidence type="ECO:0000256" key="1">
    <source>
        <dbReference type="ARBA" id="ARBA00004651"/>
    </source>
</evidence>
<dbReference type="InterPro" id="IPR036866">
    <property type="entry name" value="RibonucZ/Hydroxyglut_hydro"/>
</dbReference>
<keyword evidence="5 10" id="KW-0472">Membrane</keyword>
<keyword evidence="2" id="KW-1003">Cell membrane</keyword>
<dbReference type="PANTHER" id="PTHR30619:SF1">
    <property type="entry name" value="RECOMBINATION PROTEIN 2"/>
    <property type="match status" value="1"/>
</dbReference>
<protein>
    <submittedName>
        <fullName evidence="12">ComEC/Rec2 family competence protein</fullName>
    </submittedName>
</protein>
<evidence type="ECO:0000259" key="11">
    <source>
        <dbReference type="SMART" id="SM00849"/>
    </source>
</evidence>
<dbReference type="Pfam" id="PF13567">
    <property type="entry name" value="DUF4131"/>
    <property type="match status" value="1"/>
</dbReference>
<comment type="catalytic activity">
    <reaction evidence="6">
        <text>3',5'-cyclic CMP + H2O = CMP + H(+)</text>
        <dbReference type="Rhea" id="RHEA:72675"/>
        <dbReference type="ChEBI" id="CHEBI:15377"/>
        <dbReference type="ChEBI" id="CHEBI:15378"/>
        <dbReference type="ChEBI" id="CHEBI:58003"/>
        <dbReference type="ChEBI" id="CHEBI:60377"/>
    </reaction>
    <physiologicalReaction direction="left-to-right" evidence="6">
        <dbReference type="Rhea" id="RHEA:72676"/>
    </physiologicalReaction>
</comment>
<dbReference type="Pfam" id="PF03772">
    <property type="entry name" value="Competence"/>
    <property type="match status" value="1"/>
</dbReference>
<evidence type="ECO:0000256" key="4">
    <source>
        <dbReference type="ARBA" id="ARBA00022989"/>
    </source>
</evidence>
<feature type="transmembrane region" description="Helical" evidence="10">
    <location>
        <begin position="53"/>
        <end position="70"/>
    </location>
</feature>
<feature type="transmembrane region" description="Helical" evidence="10">
    <location>
        <begin position="28"/>
        <end position="46"/>
    </location>
</feature>
<evidence type="ECO:0000256" key="6">
    <source>
        <dbReference type="ARBA" id="ARBA00034221"/>
    </source>
</evidence>
<keyword evidence="4 10" id="KW-1133">Transmembrane helix</keyword>
<dbReference type="Proteomes" id="UP001580407">
    <property type="component" value="Unassembled WGS sequence"/>
</dbReference>
<feature type="transmembrane region" description="Helical" evidence="10">
    <location>
        <begin position="367"/>
        <end position="386"/>
    </location>
</feature>
<dbReference type="PANTHER" id="PTHR30619">
    <property type="entry name" value="DNA INTERNALIZATION/COMPETENCE PROTEIN COMEC/REC2"/>
    <property type="match status" value="1"/>
</dbReference>
<dbReference type="InterPro" id="IPR052159">
    <property type="entry name" value="Competence_DNA_uptake"/>
</dbReference>
<dbReference type="RefSeq" id="WP_375526824.1">
    <property type="nucleotide sequence ID" value="NZ_JBHILM010000023.1"/>
</dbReference>
<dbReference type="Gene3D" id="3.60.15.10">
    <property type="entry name" value="Ribonuclease Z/Hydroxyacylglutathione hydrolase-like"/>
    <property type="match status" value="1"/>
</dbReference>
<feature type="transmembrane region" description="Helical" evidence="10">
    <location>
        <begin position="427"/>
        <end position="454"/>
    </location>
</feature>
<feature type="transmembrane region" description="Helical" evidence="10">
    <location>
        <begin position="265"/>
        <end position="288"/>
    </location>
</feature>
<evidence type="ECO:0000313" key="13">
    <source>
        <dbReference type="Proteomes" id="UP001580407"/>
    </source>
</evidence>
<evidence type="ECO:0000256" key="7">
    <source>
        <dbReference type="ARBA" id="ARBA00034301"/>
    </source>
</evidence>
<feature type="region of interest" description="Disordered" evidence="9">
    <location>
        <begin position="526"/>
        <end position="549"/>
    </location>
</feature>
<evidence type="ECO:0000256" key="10">
    <source>
        <dbReference type="SAM" id="Phobius"/>
    </source>
</evidence>
<dbReference type="SMART" id="SM00849">
    <property type="entry name" value="Lactamase_B"/>
    <property type="match status" value="1"/>
</dbReference>
<dbReference type="NCBIfam" id="TIGR00360">
    <property type="entry name" value="ComEC_N-term"/>
    <property type="match status" value="1"/>
</dbReference>
<gene>
    <name evidence="12" type="ORF">ACE3NQ_19340</name>
</gene>
<keyword evidence="3 10" id="KW-0812">Transmembrane</keyword>
<evidence type="ECO:0000256" key="9">
    <source>
        <dbReference type="SAM" id="MobiDB-lite"/>
    </source>
</evidence>
<dbReference type="SUPFAM" id="SSF56281">
    <property type="entry name" value="Metallo-hydrolase/oxidoreductase"/>
    <property type="match status" value="1"/>
</dbReference>
<sequence length="893" mass="98674">MKNRPLLTATVCWITASGAACLYSGKVLLGMWAGLIFMLPLAVWLCRISWRKALLYFLILTAGGVYWELYDHFQASRIPEVLHAASRELDGRPVQAEGWIASPVEVDGNKAEFELQLTALGGEDESAQMREISEKVLVQIRLAAEEEQNTARAWSRGDRITFTGTMEIPEGARNFGGFDYRNYLKTRQIHWLLKSKGADSVAILEKGSWSRYSLLRWSDDARILLGERMDTTFAQQIHAGFMKGLVLGITDDIDPDLYREFTRLGLTHILAISGMHVAVFTAALLYILRLLRFTRESALWIVFALVPAYVLITGGSPSVVRAGIMAMIGLYAARRGLLKDGLNTLCAAAIMMLLWNPYLLVNVSFQLSFLVTAGLMIYGPLLRPVFAAWPPALGGSASITITAQLVSFPLTIFYFNQLSLLSTAANFVIVPVLTLIVLPLGAAALLLSFCWAGGARLLAWPAERLNELTFALVRWLNGFDGYVTIWPSTSIWWVLAYYVMLYSLLRIVKRWCDSKSSSFVEEYATQPLPENPNRHGETTRAGRQNGHRPEPLGLSAIPEWSVSWYAEGAAQYAGVRMTGRNYAALAGLCVCFILLLYMGYRTPANGGAGVVQFIDVGQGDSILITTPEGRHLLVDAGGTMDFNTGKNAWKRRKDPYEVGAKTVVPLLKQRGVHQLDALILTHGDQDHAGGMQAVLKEIPVKSFIFNGTLTGKDSIDGLLQICLEQKIPVYAASRGLELQPDGQTRLLFMHPESKNESLPVDEEQNEQSVVFLLKMAGASFLFTGDMDAAVEQLWIGQEGAKNERHEGVDVLKVAHHGSKTSTSEEWLSYWKPGAAVISAGVNNTYGHPNEGVLERLNRSGADIYRTDTQGEIQMRVSGGSIEKRYKLEAPEPL</sequence>
<feature type="domain" description="Metallo-beta-lactamase" evidence="11">
    <location>
        <begin position="618"/>
        <end position="841"/>
    </location>
</feature>
<dbReference type="PROSITE" id="PS51257">
    <property type="entry name" value="PROKAR_LIPOPROTEIN"/>
    <property type="match status" value="1"/>
</dbReference>
<dbReference type="Pfam" id="PF00753">
    <property type="entry name" value="Lactamase_B"/>
    <property type="match status" value="1"/>
</dbReference>
<dbReference type="InterPro" id="IPR004477">
    <property type="entry name" value="ComEC_N"/>
</dbReference>
<evidence type="ECO:0000256" key="5">
    <source>
        <dbReference type="ARBA" id="ARBA00023136"/>
    </source>
</evidence>
<evidence type="ECO:0000256" key="8">
    <source>
        <dbReference type="ARBA" id="ARBA00048505"/>
    </source>
</evidence>
<comment type="function">
    <text evidence="7">Counteracts the endogenous Pycsar antiviral defense system. Phosphodiesterase that enables metal-dependent hydrolysis of host cyclic nucleotide Pycsar defense signals such as cCMP and cUMP.</text>
</comment>
<accession>A0ABV5BBI8</accession>
<dbReference type="CDD" id="cd07731">
    <property type="entry name" value="ComA-like_MBL-fold"/>
    <property type="match status" value="1"/>
</dbReference>
<organism evidence="12 13">
    <name type="scientific">Paenibacillus terreus</name>
    <dbReference type="NCBI Taxonomy" id="1387834"/>
    <lineage>
        <taxon>Bacteria</taxon>
        <taxon>Bacillati</taxon>
        <taxon>Bacillota</taxon>
        <taxon>Bacilli</taxon>
        <taxon>Bacillales</taxon>
        <taxon>Paenibacillaceae</taxon>
        <taxon>Paenibacillus</taxon>
    </lineage>
</organism>
<feature type="transmembrane region" description="Helical" evidence="10">
    <location>
        <begin position="490"/>
        <end position="508"/>
    </location>
</feature>
<evidence type="ECO:0000256" key="3">
    <source>
        <dbReference type="ARBA" id="ARBA00022692"/>
    </source>
</evidence>
<feature type="transmembrane region" description="Helical" evidence="10">
    <location>
        <begin position="300"/>
        <end position="330"/>
    </location>
</feature>
<dbReference type="InterPro" id="IPR025405">
    <property type="entry name" value="DUF4131"/>
</dbReference>
<dbReference type="InterPro" id="IPR035681">
    <property type="entry name" value="ComA-like_MBL"/>
</dbReference>
<name>A0ABV5BBI8_9BACL</name>
<keyword evidence="13" id="KW-1185">Reference proteome</keyword>
<reference evidence="12 13" key="1">
    <citation type="submission" date="2024-09" db="EMBL/GenBank/DDBJ databases">
        <authorList>
            <person name="Ruan L."/>
        </authorList>
    </citation>
    <scope>NUCLEOTIDE SEQUENCE [LARGE SCALE GENOMIC DNA]</scope>
    <source>
        <strain evidence="12 13">D33</strain>
    </source>
</reference>
<evidence type="ECO:0000313" key="12">
    <source>
        <dbReference type="EMBL" id="MFB5683076.1"/>
    </source>
</evidence>
<comment type="catalytic activity">
    <reaction evidence="8">
        <text>3',5'-cyclic UMP + H2O = UMP + H(+)</text>
        <dbReference type="Rhea" id="RHEA:70575"/>
        <dbReference type="ChEBI" id="CHEBI:15377"/>
        <dbReference type="ChEBI" id="CHEBI:15378"/>
        <dbReference type="ChEBI" id="CHEBI:57865"/>
        <dbReference type="ChEBI" id="CHEBI:184387"/>
    </reaction>
    <physiologicalReaction direction="left-to-right" evidence="8">
        <dbReference type="Rhea" id="RHEA:70576"/>
    </physiologicalReaction>
</comment>
<dbReference type="InterPro" id="IPR001279">
    <property type="entry name" value="Metallo-B-lactamas"/>
</dbReference>
<feature type="transmembrane region" description="Helical" evidence="10">
    <location>
        <begin position="392"/>
        <end position="415"/>
    </location>
</feature>
<feature type="transmembrane region" description="Helical" evidence="10">
    <location>
        <begin position="582"/>
        <end position="600"/>
    </location>
</feature>
<comment type="caution">
    <text evidence="12">The sequence shown here is derived from an EMBL/GenBank/DDBJ whole genome shotgun (WGS) entry which is preliminary data.</text>
</comment>
<proteinExistence type="predicted"/>
<comment type="subcellular location">
    <subcellularLocation>
        <location evidence="1">Cell membrane</location>
        <topology evidence="1">Multi-pass membrane protein</topology>
    </subcellularLocation>
</comment>